<comment type="subunit">
    <text evidence="2 10">Homodimer.</text>
</comment>
<dbReference type="InterPro" id="IPR002637">
    <property type="entry name" value="RdgB/HAM1"/>
</dbReference>
<evidence type="ECO:0000256" key="3">
    <source>
        <dbReference type="ARBA" id="ARBA00022723"/>
    </source>
</evidence>
<dbReference type="InterPro" id="IPR020922">
    <property type="entry name" value="dITP/XTP_pyrophosphatase"/>
</dbReference>
<dbReference type="EC" id="3.6.1.66" evidence="10"/>
<evidence type="ECO:0000256" key="2">
    <source>
        <dbReference type="ARBA" id="ARBA00011738"/>
    </source>
</evidence>
<keyword evidence="4 10" id="KW-0547">Nucleotide-binding</keyword>
<dbReference type="GO" id="GO:0000166">
    <property type="term" value="F:nucleotide binding"/>
    <property type="evidence" value="ECO:0007669"/>
    <property type="project" value="UniProtKB-KW"/>
</dbReference>
<feature type="binding site" evidence="10">
    <location>
        <position position="69"/>
    </location>
    <ligand>
        <name>Mg(2+)</name>
        <dbReference type="ChEBI" id="CHEBI:18420"/>
    </ligand>
</feature>
<dbReference type="EMBL" id="CP038017">
    <property type="protein sequence ID" value="QIV94098.1"/>
    <property type="molecule type" value="Genomic_DNA"/>
</dbReference>
<feature type="binding site" evidence="10">
    <location>
        <begin position="8"/>
        <end position="13"/>
    </location>
    <ligand>
        <name>substrate</name>
    </ligand>
</feature>
<dbReference type="HAMAP" id="MF_01405">
    <property type="entry name" value="Non_canon_purine_NTPase"/>
    <property type="match status" value="1"/>
</dbReference>
<evidence type="ECO:0000313" key="13">
    <source>
        <dbReference type="Proteomes" id="UP000503320"/>
    </source>
</evidence>
<dbReference type="NCBIfam" id="TIGR00042">
    <property type="entry name" value="RdgB/HAM1 family non-canonical purine NTP pyrophosphatase"/>
    <property type="match status" value="1"/>
</dbReference>
<keyword evidence="6 10" id="KW-0460">Magnesium</keyword>
<keyword evidence="13" id="KW-1185">Reference proteome</keyword>
<name>A0A6M3HSA6_9GAMM</name>
<dbReference type="Proteomes" id="UP000503320">
    <property type="component" value="Chromosome"/>
</dbReference>
<evidence type="ECO:0000256" key="7">
    <source>
        <dbReference type="ARBA" id="ARBA00023080"/>
    </source>
</evidence>
<evidence type="ECO:0000256" key="5">
    <source>
        <dbReference type="ARBA" id="ARBA00022801"/>
    </source>
</evidence>
<dbReference type="RefSeq" id="WP_035721182.1">
    <property type="nucleotide sequence ID" value="NZ_CP038017.1"/>
</dbReference>
<evidence type="ECO:0000256" key="11">
    <source>
        <dbReference type="RuleBase" id="RU003781"/>
    </source>
</evidence>
<comment type="cofactor">
    <cofactor evidence="10">
        <name>Mg(2+)</name>
        <dbReference type="ChEBI" id="CHEBI:18420"/>
    </cofactor>
    <text evidence="10">Binds 1 Mg(2+) ion per subunit.</text>
</comment>
<feature type="binding site" evidence="10">
    <location>
        <begin position="180"/>
        <end position="181"/>
    </location>
    <ligand>
        <name>substrate</name>
    </ligand>
</feature>
<dbReference type="GO" id="GO:0017111">
    <property type="term" value="F:ribonucleoside triphosphate phosphatase activity"/>
    <property type="evidence" value="ECO:0007669"/>
    <property type="project" value="InterPro"/>
</dbReference>
<keyword evidence="3 10" id="KW-0479">Metal-binding</keyword>
<dbReference type="SUPFAM" id="SSF52972">
    <property type="entry name" value="ITPase-like"/>
    <property type="match status" value="1"/>
</dbReference>
<dbReference type="KEGG" id="afri:E3E15_01505"/>
<evidence type="ECO:0000256" key="10">
    <source>
        <dbReference type="HAMAP-Rule" id="MF_01405"/>
    </source>
</evidence>
<evidence type="ECO:0000256" key="1">
    <source>
        <dbReference type="ARBA" id="ARBA00008023"/>
    </source>
</evidence>
<dbReference type="GO" id="GO:0046872">
    <property type="term" value="F:metal ion binding"/>
    <property type="evidence" value="ECO:0007669"/>
    <property type="project" value="UniProtKB-KW"/>
</dbReference>
<comment type="catalytic activity">
    <reaction evidence="8 10">
        <text>dITP + H2O = dIMP + diphosphate + H(+)</text>
        <dbReference type="Rhea" id="RHEA:28342"/>
        <dbReference type="ChEBI" id="CHEBI:15377"/>
        <dbReference type="ChEBI" id="CHEBI:15378"/>
        <dbReference type="ChEBI" id="CHEBI:33019"/>
        <dbReference type="ChEBI" id="CHEBI:61194"/>
        <dbReference type="ChEBI" id="CHEBI:61382"/>
        <dbReference type="EC" id="3.6.1.66"/>
    </reaction>
</comment>
<keyword evidence="5 10" id="KW-0378">Hydrolase</keyword>
<sequence length="198" mass="21954">MKEIVLASNNKGKIKEFKESFSKLNINVLPQSEFNVPEIEETGLSFIENAILKARNCCKHTGLPAIADDSGLEVFTLNGEPGIYSARYAGQHGNDLANIEKLLERLKKSNNTDARFVCTIAYLKHENDPTPAIALGTLHGKIINQPIGNYGFGYDPVFLLPQLNKTLAQITIQEKNLCSHRAKALNNLLNNFKDDNNT</sequence>
<dbReference type="GO" id="GO:0035870">
    <property type="term" value="F:dITP diphosphatase activity"/>
    <property type="evidence" value="ECO:0007669"/>
    <property type="project" value="UniProtKB-UniRule"/>
</dbReference>
<dbReference type="PANTHER" id="PTHR11067:SF9">
    <property type="entry name" value="INOSINE TRIPHOSPHATE PYROPHOSPHATASE"/>
    <property type="match status" value="1"/>
</dbReference>
<feature type="binding site" evidence="10">
    <location>
        <position position="40"/>
    </location>
    <ligand>
        <name>Mg(2+)</name>
        <dbReference type="ChEBI" id="CHEBI:18420"/>
    </ligand>
</feature>
<feature type="binding site" evidence="10">
    <location>
        <position position="70"/>
    </location>
    <ligand>
        <name>substrate</name>
    </ligand>
</feature>
<dbReference type="AlphaFoldDB" id="A0A6M3HSA6"/>
<dbReference type="Gene3D" id="3.90.950.10">
    <property type="match status" value="1"/>
</dbReference>
<dbReference type="InterPro" id="IPR029001">
    <property type="entry name" value="ITPase-like_fam"/>
</dbReference>
<evidence type="ECO:0000256" key="8">
    <source>
        <dbReference type="ARBA" id="ARBA00051875"/>
    </source>
</evidence>
<proteinExistence type="inferred from homology"/>
<reference evidence="12 13" key="1">
    <citation type="submission" date="2019-03" db="EMBL/GenBank/DDBJ databases">
        <title>Complete Genome Sequence of Allofrancisella frigidaquae Strain SYSU 10HL1970 Isolated from Water-Cooling Systems in China.</title>
        <authorList>
            <person name="Ohrman C."/>
            <person name="Uneklint I."/>
            <person name="Sjodin A."/>
        </authorList>
    </citation>
    <scope>NUCLEOTIDE SEQUENCE [LARGE SCALE GENOMIC DNA]</scope>
    <source>
        <strain evidence="12 13">SYSU 10HL1970</strain>
    </source>
</reference>
<evidence type="ECO:0000256" key="6">
    <source>
        <dbReference type="ARBA" id="ARBA00022842"/>
    </source>
</evidence>
<protein>
    <recommendedName>
        <fullName evidence="10">dITP/XTP pyrophosphatase</fullName>
        <ecNumber evidence="10">3.6.1.66</ecNumber>
    </recommendedName>
    <alternativeName>
        <fullName evidence="10">Non-canonical purine NTP pyrophosphatase</fullName>
    </alternativeName>
    <alternativeName>
        <fullName evidence="10">Non-standard purine NTP pyrophosphatase</fullName>
    </alternativeName>
    <alternativeName>
        <fullName evidence="10">Nucleoside-triphosphate diphosphatase</fullName>
    </alternativeName>
    <alternativeName>
        <fullName evidence="10">Nucleoside-triphosphate pyrophosphatase</fullName>
        <shortName evidence="10">NTPase</shortName>
    </alternativeName>
</protein>
<dbReference type="Pfam" id="PF01725">
    <property type="entry name" value="Ham1p_like"/>
    <property type="match status" value="1"/>
</dbReference>
<dbReference type="GO" id="GO:0009146">
    <property type="term" value="P:purine nucleoside triphosphate catabolic process"/>
    <property type="evidence" value="ECO:0007669"/>
    <property type="project" value="UniProtKB-UniRule"/>
</dbReference>
<dbReference type="GO" id="GO:0005829">
    <property type="term" value="C:cytosol"/>
    <property type="evidence" value="ECO:0007669"/>
    <property type="project" value="TreeGrafter"/>
</dbReference>
<dbReference type="CDD" id="cd00515">
    <property type="entry name" value="HAM1"/>
    <property type="match status" value="1"/>
</dbReference>
<comment type="function">
    <text evidence="10">Pyrophosphatase that catalyzes the hydrolysis of nucleoside triphosphates to their monophosphate derivatives, with a high preference for the non-canonical purine nucleotides XTP (xanthosine triphosphate), dITP (deoxyinosine triphosphate) and ITP. Seems to function as a house-cleaning enzyme that removes non-canonical purine nucleotides from the nucleotide pool, thus preventing their incorporation into DNA/RNA and avoiding chromosomal lesions.</text>
</comment>
<comment type="similarity">
    <text evidence="1 10 11">Belongs to the HAM1 NTPase family.</text>
</comment>
<accession>A0A6M3HSA6</accession>
<dbReference type="GO" id="GO:0036222">
    <property type="term" value="F:XTP diphosphatase activity"/>
    <property type="evidence" value="ECO:0007669"/>
    <property type="project" value="UniProtKB-UniRule"/>
</dbReference>
<evidence type="ECO:0000256" key="4">
    <source>
        <dbReference type="ARBA" id="ARBA00022741"/>
    </source>
</evidence>
<keyword evidence="7 10" id="KW-0546">Nucleotide metabolism</keyword>
<evidence type="ECO:0000256" key="9">
    <source>
        <dbReference type="ARBA" id="ARBA00052017"/>
    </source>
</evidence>
<comment type="catalytic activity">
    <reaction evidence="9 10">
        <text>XTP + H2O = XMP + diphosphate + H(+)</text>
        <dbReference type="Rhea" id="RHEA:28610"/>
        <dbReference type="ChEBI" id="CHEBI:15377"/>
        <dbReference type="ChEBI" id="CHEBI:15378"/>
        <dbReference type="ChEBI" id="CHEBI:33019"/>
        <dbReference type="ChEBI" id="CHEBI:57464"/>
        <dbReference type="ChEBI" id="CHEBI:61314"/>
        <dbReference type="EC" id="3.6.1.66"/>
    </reaction>
</comment>
<dbReference type="FunFam" id="3.90.950.10:FF:000001">
    <property type="entry name" value="dITP/XTP pyrophosphatase"/>
    <property type="match status" value="1"/>
</dbReference>
<organism evidence="12 13">
    <name type="scientific">Allofrancisella frigidaquae</name>
    <dbReference type="NCBI Taxonomy" id="1085644"/>
    <lineage>
        <taxon>Bacteria</taxon>
        <taxon>Pseudomonadati</taxon>
        <taxon>Pseudomonadota</taxon>
        <taxon>Gammaproteobacteria</taxon>
        <taxon>Thiotrichales</taxon>
        <taxon>Francisellaceae</taxon>
        <taxon>Allofrancisella</taxon>
    </lineage>
</organism>
<feature type="active site" description="Proton acceptor" evidence="10">
    <location>
        <position position="69"/>
    </location>
</feature>
<feature type="binding site" evidence="10">
    <location>
        <position position="175"/>
    </location>
    <ligand>
        <name>substrate</name>
    </ligand>
</feature>
<dbReference type="GO" id="GO:0036220">
    <property type="term" value="F:ITP diphosphatase activity"/>
    <property type="evidence" value="ECO:0007669"/>
    <property type="project" value="UniProtKB-UniRule"/>
</dbReference>
<dbReference type="PANTHER" id="PTHR11067">
    <property type="entry name" value="INOSINE TRIPHOSPHATE PYROPHOSPHATASE/HAM1 PROTEIN"/>
    <property type="match status" value="1"/>
</dbReference>
<feature type="binding site" evidence="10">
    <location>
        <begin position="152"/>
        <end position="155"/>
    </location>
    <ligand>
        <name>substrate</name>
    </ligand>
</feature>
<dbReference type="GO" id="GO:0009117">
    <property type="term" value="P:nucleotide metabolic process"/>
    <property type="evidence" value="ECO:0007669"/>
    <property type="project" value="UniProtKB-KW"/>
</dbReference>
<gene>
    <name evidence="12" type="primary">rdgB</name>
    <name evidence="12" type="ORF">E3E15_01505</name>
</gene>
<evidence type="ECO:0000313" key="12">
    <source>
        <dbReference type="EMBL" id="QIV94098.1"/>
    </source>
</evidence>
<comment type="catalytic activity">
    <reaction evidence="10">
        <text>ITP + H2O = IMP + diphosphate + H(+)</text>
        <dbReference type="Rhea" id="RHEA:29399"/>
        <dbReference type="ChEBI" id="CHEBI:15377"/>
        <dbReference type="ChEBI" id="CHEBI:15378"/>
        <dbReference type="ChEBI" id="CHEBI:33019"/>
        <dbReference type="ChEBI" id="CHEBI:58053"/>
        <dbReference type="ChEBI" id="CHEBI:61402"/>
        <dbReference type="EC" id="3.6.1.66"/>
    </reaction>
</comment>